<protein>
    <submittedName>
        <fullName evidence="1">Str. FM013</fullName>
    </submittedName>
</protein>
<dbReference type="AlphaFoldDB" id="A0A0G4PPW7"/>
<evidence type="ECO:0000313" key="2">
    <source>
        <dbReference type="Proteomes" id="UP000053732"/>
    </source>
</evidence>
<accession>A0A0G4PPW7</accession>
<evidence type="ECO:0000313" key="1">
    <source>
        <dbReference type="EMBL" id="CRL28206.1"/>
    </source>
</evidence>
<sequence>MLSVADKWLAELLNILENTGVANETLVVIWGIMVFHSPRTAAWPHISTPVPPASTSP</sequence>
<name>A0A0G4PPW7_PENC3</name>
<dbReference type="Proteomes" id="UP000053732">
    <property type="component" value="Unassembled WGS sequence"/>
</dbReference>
<reference evidence="1 2" key="1">
    <citation type="journal article" date="2014" name="Nat. Commun.">
        <title>Multiple recent horizontal transfers of a large genomic region in cheese making fungi.</title>
        <authorList>
            <person name="Cheeseman K."/>
            <person name="Ropars J."/>
            <person name="Renault P."/>
            <person name="Dupont J."/>
            <person name="Gouzy J."/>
            <person name="Branca A."/>
            <person name="Abraham A.L."/>
            <person name="Ceppi M."/>
            <person name="Conseiller E."/>
            <person name="Debuchy R."/>
            <person name="Malagnac F."/>
            <person name="Goarin A."/>
            <person name="Silar P."/>
            <person name="Lacoste S."/>
            <person name="Sallet E."/>
            <person name="Bensimon A."/>
            <person name="Giraud T."/>
            <person name="Brygoo Y."/>
        </authorList>
    </citation>
    <scope>NUCLEOTIDE SEQUENCE [LARGE SCALE GENOMIC DNA]</scope>
    <source>
        <strain evidence="2">FM 013</strain>
    </source>
</reference>
<gene>
    <name evidence="1" type="ORF">PCAMFM013_S026g000071</name>
</gene>
<dbReference type="EMBL" id="HG793159">
    <property type="protein sequence ID" value="CRL28206.1"/>
    <property type="molecule type" value="Genomic_DNA"/>
</dbReference>
<proteinExistence type="predicted"/>
<keyword evidence="2" id="KW-1185">Reference proteome</keyword>
<organism evidence="1 2">
    <name type="scientific">Penicillium camemberti (strain FM 013)</name>
    <dbReference type="NCBI Taxonomy" id="1429867"/>
    <lineage>
        <taxon>Eukaryota</taxon>
        <taxon>Fungi</taxon>
        <taxon>Dikarya</taxon>
        <taxon>Ascomycota</taxon>
        <taxon>Pezizomycotina</taxon>
        <taxon>Eurotiomycetes</taxon>
        <taxon>Eurotiomycetidae</taxon>
        <taxon>Eurotiales</taxon>
        <taxon>Aspergillaceae</taxon>
        <taxon>Penicillium</taxon>
    </lineage>
</organism>